<proteinExistence type="predicted"/>
<evidence type="ECO:0000313" key="2">
    <source>
        <dbReference type="Proteomes" id="UP000712600"/>
    </source>
</evidence>
<comment type="caution">
    <text evidence="1">The sequence shown here is derived from an EMBL/GenBank/DDBJ whole genome shotgun (WGS) entry which is preliminary data.</text>
</comment>
<protein>
    <submittedName>
        <fullName evidence="1">Uncharacterized protein</fullName>
    </submittedName>
</protein>
<dbReference type="EMBL" id="QGKX02000088">
    <property type="protein sequence ID" value="KAF3585780.1"/>
    <property type="molecule type" value="Genomic_DNA"/>
</dbReference>
<evidence type="ECO:0000313" key="1">
    <source>
        <dbReference type="EMBL" id="KAF3585780.1"/>
    </source>
</evidence>
<organism evidence="1 2">
    <name type="scientific">Brassica cretica</name>
    <name type="common">Mustard</name>
    <dbReference type="NCBI Taxonomy" id="69181"/>
    <lineage>
        <taxon>Eukaryota</taxon>
        <taxon>Viridiplantae</taxon>
        <taxon>Streptophyta</taxon>
        <taxon>Embryophyta</taxon>
        <taxon>Tracheophyta</taxon>
        <taxon>Spermatophyta</taxon>
        <taxon>Magnoliopsida</taxon>
        <taxon>eudicotyledons</taxon>
        <taxon>Gunneridae</taxon>
        <taxon>Pentapetalae</taxon>
        <taxon>rosids</taxon>
        <taxon>malvids</taxon>
        <taxon>Brassicales</taxon>
        <taxon>Brassicaceae</taxon>
        <taxon>Brassiceae</taxon>
        <taxon>Brassica</taxon>
    </lineage>
</organism>
<accession>A0A8S9RYB3</accession>
<dbReference type="AlphaFoldDB" id="A0A8S9RYB3"/>
<dbReference type="Proteomes" id="UP000712600">
    <property type="component" value="Unassembled WGS sequence"/>
</dbReference>
<sequence>MKKKEKKSGEAASQLDIEEALEASRYASHPYSTHRREVSLFEAISLISFVEVGDTGKLPSVIIEKYNTAGGEGTTLCAIFSRDSAGLGMGGQFSVSVAFRQKGLDLPDVLVEVEKCGSSFDELLAVPEQDDWI</sequence>
<reference evidence="1" key="1">
    <citation type="submission" date="2019-12" db="EMBL/GenBank/DDBJ databases">
        <title>Genome sequencing and annotation of Brassica cretica.</title>
        <authorList>
            <person name="Studholme D.J."/>
            <person name="Sarris P."/>
        </authorList>
    </citation>
    <scope>NUCLEOTIDE SEQUENCE</scope>
    <source>
        <strain evidence="1">PFS-109/04</strain>
        <tissue evidence="1">Leaf</tissue>
    </source>
</reference>
<gene>
    <name evidence="1" type="ORF">F2Q69_00027400</name>
</gene>
<name>A0A8S9RYB3_BRACR</name>